<dbReference type="AlphaFoldDB" id="W1PAQ0"/>
<feature type="compositionally biased region" description="Polar residues" evidence="1">
    <location>
        <begin position="1"/>
        <end position="13"/>
    </location>
</feature>
<feature type="region of interest" description="Disordered" evidence="1">
    <location>
        <begin position="1"/>
        <end position="38"/>
    </location>
</feature>
<evidence type="ECO:0000313" key="3">
    <source>
        <dbReference type="Proteomes" id="UP000017836"/>
    </source>
</evidence>
<dbReference type="Gramene" id="ERN04754">
    <property type="protein sequence ID" value="ERN04754"/>
    <property type="gene ID" value="AMTR_s00140p00019120"/>
</dbReference>
<gene>
    <name evidence="2" type="ORF">AMTR_s00140p00019120</name>
</gene>
<protein>
    <submittedName>
        <fullName evidence="2">Uncharacterized protein</fullName>
    </submittedName>
</protein>
<name>W1PAQ0_AMBTC</name>
<proteinExistence type="predicted"/>
<feature type="region of interest" description="Disordered" evidence="1">
    <location>
        <begin position="117"/>
        <end position="137"/>
    </location>
</feature>
<dbReference type="EMBL" id="KI394169">
    <property type="protein sequence ID" value="ERN04754.1"/>
    <property type="molecule type" value="Genomic_DNA"/>
</dbReference>
<evidence type="ECO:0000313" key="2">
    <source>
        <dbReference type="EMBL" id="ERN04754.1"/>
    </source>
</evidence>
<keyword evidence="3" id="KW-1185">Reference proteome</keyword>
<feature type="compositionally biased region" description="Basic and acidic residues" evidence="1">
    <location>
        <begin position="128"/>
        <end position="137"/>
    </location>
</feature>
<dbReference type="Proteomes" id="UP000017836">
    <property type="component" value="Unassembled WGS sequence"/>
</dbReference>
<dbReference type="HOGENOM" id="CLU_1066861_0_0_1"/>
<evidence type="ECO:0000256" key="1">
    <source>
        <dbReference type="SAM" id="MobiDB-lite"/>
    </source>
</evidence>
<accession>W1PAQ0</accession>
<sequence>MASEQASSSNTNEGGEGVGTSEITEVESETENNNNHESWTLIPVNLEWMGAKEMADGKFTAVVYNENTPSLQEKLVLKTFHTREEAARAQEESIGKHPNAYEHALMVNLMWRMEEEGADEAGISSTTQEREEGEGRGEITEVVRETGNNRKEKRWKQLPNNWNWLDVKETADGKFATAVAVETSHSKLTLVRKSFDTREQAVRAHEGSYSRHGTDFDDALIIDRQCVWVDEREKKGLFQGFKDSFKKMMVCESKKYKEKQD</sequence>
<reference evidence="3" key="1">
    <citation type="journal article" date="2013" name="Science">
        <title>The Amborella genome and the evolution of flowering plants.</title>
        <authorList>
            <consortium name="Amborella Genome Project"/>
        </authorList>
    </citation>
    <scope>NUCLEOTIDE SEQUENCE [LARGE SCALE GENOMIC DNA]</scope>
</reference>
<organism evidence="2 3">
    <name type="scientific">Amborella trichopoda</name>
    <dbReference type="NCBI Taxonomy" id="13333"/>
    <lineage>
        <taxon>Eukaryota</taxon>
        <taxon>Viridiplantae</taxon>
        <taxon>Streptophyta</taxon>
        <taxon>Embryophyta</taxon>
        <taxon>Tracheophyta</taxon>
        <taxon>Spermatophyta</taxon>
        <taxon>Magnoliopsida</taxon>
        <taxon>Amborellales</taxon>
        <taxon>Amborellaceae</taxon>
        <taxon>Amborella</taxon>
    </lineage>
</organism>